<evidence type="ECO:0000313" key="2">
    <source>
        <dbReference type="EMBL" id="PSK97962.1"/>
    </source>
</evidence>
<evidence type="ECO:0008006" key="4">
    <source>
        <dbReference type="Google" id="ProtNLM"/>
    </source>
</evidence>
<organism evidence="2 3">
    <name type="scientific">Murinocardiopsis flavida</name>
    <dbReference type="NCBI Taxonomy" id="645275"/>
    <lineage>
        <taxon>Bacteria</taxon>
        <taxon>Bacillati</taxon>
        <taxon>Actinomycetota</taxon>
        <taxon>Actinomycetes</taxon>
        <taxon>Streptosporangiales</taxon>
        <taxon>Nocardiopsidaceae</taxon>
        <taxon>Murinocardiopsis</taxon>
    </lineage>
</organism>
<protein>
    <recommendedName>
        <fullName evidence="4">Sugar lactone lactonase YvrE</fullName>
    </recommendedName>
</protein>
<evidence type="ECO:0000256" key="1">
    <source>
        <dbReference type="SAM" id="SignalP"/>
    </source>
</evidence>
<dbReference type="RefSeq" id="WP_106582725.1">
    <property type="nucleotide sequence ID" value="NZ_PYGA01000006.1"/>
</dbReference>
<dbReference type="AlphaFoldDB" id="A0A2P8DL59"/>
<dbReference type="Proteomes" id="UP000240542">
    <property type="component" value="Unassembled WGS sequence"/>
</dbReference>
<keyword evidence="1" id="KW-0732">Signal</keyword>
<comment type="caution">
    <text evidence="2">The sequence shown here is derived from an EMBL/GenBank/DDBJ whole genome shotgun (WGS) entry which is preliminary data.</text>
</comment>
<proteinExistence type="predicted"/>
<accession>A0A2P8DL59</accession>
<dbReference type="Gene3D" id="2.120.10.30">
    <property type="entry name" value="TolB, C-terminal domain"/>
    <property type="match status" value="1"/>
</dbReference>
<dbReference type="InterPro" id="IPR006311">
    <property type="entry name" value="TAT_signal"/>
</dbReference>
<dbReference type="SUPFAM" id="SSF63829">
    <property type="entry name" value="Calcium-dependent phosphotriesterase"/>
    <property type="match status" value="1"/>
</dbReference>
<dbReference type="InterPro" id="IPR011042">
    <property type="entry name" value="6-blade_b-propeller_TolB-like"/>
</dbReference>
<feature type="chain" id="PRO_5015151774" description="Sugar lactone lactonase YvrE" evidence="1">
    <location>
        <begin position="31"/>
        <end position="340"/>
    </location>
</feature>
<dbReference type="OrthoDB" id="504981at2"/>
<keyword evidence="3" id="KW-1185">Reference proteome</keyword>
<sequence>MRDHTLTRRTLLTAGAAATTLAVAAPAALAESPAAAGPDQGRFPSSYVLPGDRAFPTGMAFDARTGYFYVGSASSGILYRGHVNKRALREWSPDGQDGRSVTSGITTDGAGLLFVGGGTTGTLRVYAAASGKMLARLNGAEGGFLNEPTAADDGTVYATDSFRPVIYRITRTGGSWTMEHWLDVSRTPIDWVDGQHNLNGITVAGRHLLTVNSNTGQLWRIDRDTREVAEVDLGDRSLVNGDVLIWDAGRLLAVQGNLNSIPGLEPQVAVVAMDEDLLRGRYTGRYVPPGGFLHPSSAVLARGRLLVVNSQYNRWINGLPPESLPFTVSSLQVGDMIPAG</sequence>
<evidence type="ECO:0000313" key="3">
    <source>
        <dbReference type="Proteomes" id="UP000240542"/>
    </source>
</evidence>
<feature type="signal peptide" evidence="1">
    <location>
        <begin position="1"/>
        <end position="30"/>
    </location>
</feature>
<name>A0A2P8DL59_9ACTN</name>
<reference evidence="2 3" key="1">
    <citation type="submission" date="2018-03" db="EMBL/GenBank/DDBJ databases">
        <title>Genomic Encyclopedia of Archaeal and Bacterial Type Strains, Phase II (KMG-II): from individual species to whole genera.</title>
        <authorList>
            <person name="Goeker M."/>
        </authorList>
    </citation>
    <scope>NUCLEOTIDE SEQUENCE [LARGE SCALE GENOMIC DNA]</scope>
    <source>
        <strain evidence="2 3">DSM 45312</strain>
    </source>
</reference>
<dbReference type="PROSITE" id="PS51318">
    <property type="entry name" value="TAT"/>
    <property type="match status" value="1"/>
</dbReference>
<gene>
    <name evidence="2" type="ORF">CLV63_10610</name>
</gene>
<dbReference type="EMBL" id="PYGA01000006">
    <property type="protein sequence ID" value="PSK97962.1"/>
    <property type="molecule type" value="Genomic_DNA"/>
</dbReference>